<proteinExistence type="predicted"/>
<comment type="caution">
    <text evidence="1">The sequence shown here is derived from an EMBL/GenBank/DDBJ whole genome shotgun (WGS) entry which is preliminary data.</text>
</comment>
<accession>A0ACA9SCZ2</accession>
<evidence type="ECO:0000313" key="1">
    <source>
        <dbReference type="EMBL" id="CAG8835882.1"/>
    </source>
</evidence>
<keyword evidence="2" id="KW-1185">Reference proteome</keyword>
<reference evidence="1" key="1">
    <citation type="submission" date="2021-06" db="EMBL/GenBank/DDBJ databases">
        <authorList>
            <person name="Kallberg Y."/>
            <person name="Tangrot J."/>
            <person name="Rosling A."/>
        </authorList>
    </citation>
    <scope>NUCLEOTIDE SEQUENCE</scope>
    <source>
        <strain evidence="1">MA461A</strain>
    </source>
</reference>
<evidence type="ECO:0000313" key="2">
    <source>
        <dbReference type="Proteomes" id="UP000789920"/>
    </source>
</evidence>
<protein>
    <submittedName>
        <fullName evidence="1">33710_t:CDS:1</fullName>
    </submittedName>
</protein>
<gene>
    <name evidence="1" type="ORF">RPERSI_LOCUS29719</name>
</gene>
<feature type="non-terminal residue" evidence="1">
    <location>
        <position position="44"/>
    </location>
</feature>
<organism evidence="1 2">
    <name type="scientific">Racocetra persica</name>
    <dbReference type="NCBI Taxonomy" id="160502"/>
    <lineage>
        <taxon>Eukaryota</taxon>
        <taxon>Fungi</taxon>
        <taxon>Fungi incertae sedis</taxon>
        <taxon>Mucoromycota</taxon>
        <taxon>Glomeromycotina</taxon>
        <taxon>Glomeromycetes</taxon>
        <taxon>Diversisporales</taxon>
        <taxon>Gigasporaceae</taxon>
        <taxon>Racocetra</taxon>
    </lineage>
</organism>
<name>A0ACA9SCZ2_9GLOM</name>
<dbReference type="EMBL" id="CAJVQC010113047">
    <property type="protein sequence ID" value="CAG8835882.1"/>
    <property type="molecule type" value="Genomic_DNA"/>
</dbReference>
<dbReference type="Proteomes" id="UP000789920">
    <property type="component" value="Unassembled WGS sequence"/>
</dbReference>
<feature type="non-terminal residue" evidence="1">
    <location>
        <position position="1"/>
    </location>
</feature>
<sequence length="44" mass="5159">LKFQEFTVTLDWVGNDCDHKTTAMTNQPTINPKYKIMGIKESWK</sequence>